<name>A0A016W8V6_9BILA</name>
<reference evidence="3" key="1">
    <citation type="journal article" date="2015" name="Nat. Genet.">
        <title>The genome and transcriptome of the zoonotic hookworm Ancylostoma ceylanicum identify infection-specific gene families.</title>
        <authorList>
            <person name="Schwarz E.M."/>
            <person name="Hu Y."/>
            <person name="Antoshechkin I."/>
            <person name="Miller M.M."/>
            <person name="Sternberg P.W."/>
            <person name="Aroian R.V."/>
        </authorList>
    </citation>
    <scope>NUCLEOTIDE SEQUENCE</scope>
    <source>
        <strain evidence="3">HY135</strain>
    </source>
</reference>
<protein>
    <submittedName>
        <fullName evidence="2">Uncharacterized protein</fullName>
    </submittedName>
</protein>
<proteinExistence type="predicted"/>
<organism evidence="2 3">
    <name type="scientific">Ancylostoma ceylanicum</name>
    <dbReference type="NCBI Taxonomy" id="53326"/>
    <lineage>
        <taxon>Eukaryota</taxon>
        <taxon>Metazoa</taxon>
        <taxon>Ecdysozoa</taxon>
        <taxon>Nematoda</taxon>
        <taxon>Chromadorea</taxon>
        <taxon>Rhabditida</taxon>
        <taxon>Rhabditina</taxon>
        <taxon>Rhabditomorpha</taxon>
        <taxon>Strongyloidea</taxon>
        <taxon>Ancylostomatidae</taxon>
        <taxon>Ancylostomatinae</taxon>
        <taxon>Ancylostoma</taxon>
    </lineage>
</organism>
<keyword evidence="3" id="KW-1185">Reference proteome</keyword>
<feature type="compositionally biased region" description="Basic and acidic residues" evidence="1">
    <location>
        <begin position="7"/>
        <end position="22"/>
    </location>
</feature>
<evidence type="ECO:0000256" key="1">
    <source>
        <dbReference type="SAM" id="MobiDB-lite"/>
    </source>
</evidence>
<accession>A0A016W8V6</accession>
<evidence type="ECO:0000313" key="2">
    <source>
        <dbReference type="EMBL" id="EYC36016.1"/>
    </source>
</evidence>
<comment type="caution">
    <text evidence="2">The sequence shown here is derived from an EMBL/GenBank/DDBJ whole genome shotgun (WGS) entry which is preliminary data.</text>
</comment>
<feature type="region of interest" description="Disordered" evidence="1">
    <location>
        <begin position="1"/>
        <end position="22"/>
    </location>
</feature>
<dbReference type="EMBL" id="JARK01000546">
    <property type="protein sequence ID" value="EYC36016.1"/>
    <property type="molecule type" value="Genomic_DNA"/>
</dbReference>
<dbReference type="Proteomes" id="UP000024635">
    <property type="component" value="Unassembled WGS sequence"/>
</dbReference>
<dbReference type="AlphaFoldDB" id="A0A016W8V6"/>
<evidence type="ECO:0000313" key="3">
    <source>
        <dbReference type="Proteomes" id="UP000024635"/>
    </source>
</evidence>
<sequence length="101" mass="11310">MLQVRSGTDKPPCDEDKEPNKEDDEMHCWQCCSLSCGVGIYNTLTLLTELISTTAFGDKMETHPQKLVHKTHLHSLINTGSNYTNDKYNGPGEIQVTLNEV</sequence>
<gene>
    <name evidence="2" type="primary">Acey_s0946.g3159</name>
    <name evidence="2" type="ORF">Y032_0946g3159</name>
</gene>